<evidence type="ECO:0000256" key="3">
    <source>
        <dbReference type="ARBA" id="ARBA00030757"/>
    </source>
</evidence>
<dbReference type="RefSeq" id="WP_013417749.1">
    <property type="nucleotide sequence ID" value="NC_014664.1"/>
</dbReference>
<dbReference type="KEGG" id="rva:Rvan_0052"/>
<keyword evidence="4" id="KW-0808">Transferase</keyword>
<gene>
    <name evidence="4" type="ordered locus">Rvan_0052</name>
</gene>
<dbReference type="GO" id="GO:0004719">
    <property type="term" value="F:protein-L-isoaspartate (D-aspartate) O-methyltransferase activity"/>
    <property type="evidence" value="ECO:0007669"/>
    <property type="project" value="InterPro"/>
</dbReference>
<sequence>MNFATARLHMVESQIRPNGVRDPLILDAFASLPRELFVPEQRQHLAYIDEGVLAVEAAADEPARYLLQPMVLARLLEAAEPRREDHVLDVGGATGYGAAILSRLAAKVDALETSAALAEAMRKRLSFVGASNVDVHAGPLEKGVPSKKPFDLIVVNGAVADEPKTLLEQLADGGRLVAVVRKGWLGRAWLYEKSGDSVSGRPLFDAPADYLPGFEPQPQFTF</sequence>
<comment type="similarity">
    <text evidence="1">Belongs to the methyltransferase superfamily. L-isoaspartyl/D-aspartyl protein methyltransferase family.</text>
</comment>
<name>E3I4Y8_RHOVT</name>
<dbReference type="GO" id="GO:0032259">
    <property type="term" value="P:methylation"/>
    <property type="evidence" value="ECO:0007669"/>
    <property type="project" value="UniProtKB-KW"/>
</dbReference>
<organism evidence="4 5">
    <name type="scientific">Rhodomicrobium vannielii (strain ATCC 17100 / DSM 162 / LMG 4299 / NCIMB 10020 / ATH 3.1.1)</name>
    <dbReference type="NCBI Taxonomy" id="648757"/>
    <lineage>
        <taxon>Bacteria</taxon>
        <taxon>Pseudomonadati</taxon>
        <taxon>Pseudomonadota</taxon>
        <taxon>Alphaproteobacteria</taxon>
        <taxon>Hyphomicrobiales</taxon>
        <taxon>Hyphomicrobiaceae</taxon>
        <taxon>Rhodomicrobium</taxon>
    </lineage>
</organism>
<dbReference type="HOGENOM" id="CLU_055432_2_1_5"/>
<dbReference type="GO" id="GO:0005737">
    <property type="term" value="C:cytoplasm"/>
    <property type="evidence" value="ECO:0007669"/>
    <property type="project" value="TreeGrafter"/>
</dbReference>
<dbReference type="Proteomes" id="UP000001399">
    <property type="component" value="Chromosome"/>
</dbReference>
<reference evidence="5" key="1">
    <citation type="journal article" date="2011" name="J. Bacteriol.">
        <title>Genome sequences of eight morphologically diverse alphaproteobacteria.</title>
        <authorList>
            <consortium name="US DOE Joint Genome Institute"/>
            <person name="Brown P.J."/>
            <person name="Kysela D.T."/>
            <person name="Buechlein A."/>
            <person name="Hemmerich C."/>
            <person name="Brun Y.V."/>
        </authorList>
    </citation>
    <scope>NUCLEOTIDE SEQUENCE [LARGE SCALE GENOMIC DNA]</scope>
    <source>
        <strain evidence="5">ATCC 17100 / ATH 3.1.1 / DSM 162 / LMG 4299</strain>
    </source>
</reference>
<keyword evidence="4" id="KW-0489">Methyltransferase</keyword>
<dbReference type="PANTHER" id="PTHR11579">
    <property type="entry name" value="PROTEIN-L-ISOASPARTATE O-METHYLTRANSFERASE"/>
    <property type="match status" value="1"/>
</dbReference>
<dbReference type="eggNOG" id="COG2518">
    <property type="taxonomic scope" value="Bacteria"/>
</dbReference>
<protein>
    <recommendedName>
        <fullName evidence="2">Protein-L-isoaspartate O-methyltransferase</fullName>
    </recommendedName>
    <alternativeName>
        <fullName evidence="3">Protein L-isoaspartyl methyltransferase</fullName>
    </alternativeName>
</protein>
<keyword evidence="5" id="KW-1185">Reference proteome</keyword>
<dbReference type="CDD" id="cd02440">
    <property type="entry name" value="AdoMet_MTases"/>
    <property type="match status" value="1"/>
</dbReference>
<dbReference type="AlphaFoldDB" id="E3I4Y8"/>
<proteinExistence type="inferred from homology"/>
<evidence type="ECO:0000256" key="2">
    <source>
        <dbReference type="ARBA" id="ARBA00013346"/>
    </source>
</evidence>
<evidence type="ECO:0000313" key="5">
    <source>
        <dbReference type="Proteomes" id="UP000001399"/>
    </source>
</evidence>
<dbReference type="OrthoDB" id="9798496at2"/>
<dbReference type="InterPro" id="IPR000682">
    <property type="entry name" value="PCMT"/>
</dbReference>
<dbReference type="Pfam" id="PF01135">
    <property type="entry name" value="PCMT"/>
    <property type="match status" value="1"/>
</dbReference>
<evidence type="ECO:0000256" key="1">
    <source>
        <dbReference type="ARBA" id="ARBA00005369"/>
    </source>
</evidence>
<dbReference type="Gene3D" id="3.40.50.150">
    <property type="entry name" value="Vaccinia Virus protein VP39"/>
    <property type="match status" value="1"/>
</dbReference>
<dbReference type="InterPro" id="IPR029063">
    <property type="entry name" value="SAM-dependent_MTases_sf"/>
</dbReference>
<dbReference type="EMBL" id="CP002292">
    <property type="protein sequence ID" value="ADP69342.1"/>
    <property type="molecule type" value="Genomic_DNA"/>
</dbReference>
<dbReference type="PANTHER" id="PTHR11579:SF18">
    <property type="entry name" value="PROTEIN-L-ISOASPARTATE O-METHYLTRANSFERASE"/>
    <property type="match status" value="1"/>
</dbReference>
<accession>E3I4Y8</accession>
<evidence type="ECO:0000313" key="4">
    <source>
        <dbReference type="EMBL" id="ADP69342.1"/>
    </source>
</evidence>
<dbReference type="STRING" id="648757.Rvan_0052"/>
<dbReference type="SUPFAM" id="SSF53335">
    <property type="entry name" value="S-adenosyl-L-methionine-dependent methyltransferases"/>
    <property type="match status" value="1"/>
</dbReference>